<dbReference type="OrthoDB" id="10256055at2759"/>
<feature type="region of interest" description="Disordered" evidence="1">
    <location>
        <begin position="207"/>
        <end position="251"/>
    </location>
</feature>
<feature type="compositionally biased region" description="Acidic residues" evidence="1">
    <location>
        <begin position="223"/>
        <end position="233"/>
    </location>
</feature>
<dbReference type="eggNOG" id="ENOG502QSJX">
    <property type="taxonomic scope" value="Eukaryota"/>
</dbReference>
<evidence type="ECO:0000313" key="2">
    <source>
        <dbReference type="EMBL" id="EDK44615.1"/>
    </source>
</evidence>
<name>A5DZK7_LODEL</name>
<dbReference type="PANTHER" id="PTHR41677">
    <property type="entry name" value="YALI0B19030P"/>
    <property type="match status" value="1"/>
</dbReference>
<evidence type="ECO:0000256" key="1">
    <source>
        <dbReference type="SAM" id="MobiDB-lite"/>
    </source>
</evidence>
<evidence type="ECO:0008006" key="4">
    <source>
        <dbReference type="Google" id="ProtNLM"/>
    </source>
</evidence>
<dbReference type="Proteomes" id="UP000001996">
    <property type="component" value="Unassembled WGS sequence"/>
</dbReference>
<gene>
    <name evidence="2" type="ORF">LELG_02794</name>
</gene>
<dbReference type="EMBL" id="CH981526">
    <property type="protein sequence ID" value="EDK44615.1"/>
    <property type="molecule type" value="Genomic_DNA"/>
</dbReference>
<dbReference type="VEuPathDB" id="FungiDB:LELG_02794"/>
<protein>
    <recommendedName>
        <fullName evidence="4">Fe2OG dioxygenase domain-containing protein</fullName>
    </recommendedName>
</protein>
<dbReference type="GeneID" id="5233326"/>
<organism evidence="2 3">
    <name type="scientific">Lodderomyces elongisporus (strain ATCC 11503 / CBS 2605 / JCM 1781 / NBRC 1676 / NRRL YB-4239)</name>
    <name type="common">Yeast</name>
    <name type="synonym">Saccharomyces elongisporus</name>
    <dbReference type="NCBI Taxonomy" id="379508"/>
    <lineage>
        <taxon>Eukaryota</taxon>
        <taxon>Fungi</taxon>
        <taxon>Dikarya</taxon>
        <taxon>Ascomycota</taxon>
        <taxon>Saccharomycotina</taxon>
        <taxon>Pichiomycetes</taxon>
        <taxon>Debaryomycetaceae</taxon>
        <taxon>Candida/Lodderomyces clade</taxon>
        <taxon>Lodderomyces</taxon>
    </lineage>
</organism>
<dbReference type="STRING" id="379508.A5DZK7"/>
<evidence type="ECO:0000313" key="3">
    <source>
        <dbReference type="Proteomes" id="UP000001996"/>
    </source>
</evidence>
<keyword evidence="3" id="KW-1185">Reference proteome</keyword>
<dbReference type="InParanoid" id="A5DZK7"/>
<dbReference type="PANTHER" id="PTHR41677:SF1">
    <property type="entry name" value="FE2OG DIOXYGENASE DOMAIN-CONTAINING PROTEIN"/>
    <property type="match status" value="1"/>
</dbReference>
<feature type="compositionally biased region" description="Basic and acidic residues" evidence="1">
    <location>
        <begin position="211"/>
        <end position="222"/>
    </location>
</feature>
<accession>A5DZK7</accession>
<dbReference type="KEGG" id="lel:PVL30_003638"/>
<dbReference type="HOGENOM" id="CLU_045155_0_0_1"/>
<dbReference type="RefSeq" id="XP_001526236.1">
    <property type="nucleotide sequence ID" value="XM_001526186.1"/>
</dbReference>
<sequence length="451" mass="50793">MTSVTAIPQVVLEGNIHKVIPQSTYESQISPSRSKLATASTIKFEPFVHLQYYASQQGKDNYDATRRLTLSQLGISQETATKRGAISNIGVSDPFPLFTQEAIDIMRNEVLQRETFLKYARYSFNSTSGMDCCIRGYVKTTNNDGANSGTTTDANVELDMINCPFIYEAWNHPETMRLISQMAGVELEVVMDYEIAHVNVSLKSEAEAEEERMAHSLSKKCEQEEEKEEEEDVANPVDIHRKQTGARSMSETNGDDIKAVVGWHYDSYPFVCVLMLSDTTDMIGGETCLRMGHENTSTSPLSSDAENSSFGKVAIIPGPKLGSASVLQGRLIQHIAPQPRGLSERITMVTSYRARNPELQDTSILSTVKPEVNFGSRYNDFYPEWVRYRCDLMCEKLNLAKEKCVTKDGKFDKAEAKKRLQEVEMYLRKTYEEMEVTDVEANKMMRKASVF</sequence>
<proteinExistence type="predicted"/>
<reference evidence="2 3" key="1">
    <citation type="journal article" date="2009" name="Nature">
        <title>Evolution of pathogenicity and sexual reproduction in eight Candida genomes.</title>
        <authorList>
            <person name="Butler G."/>
            <person name="Rasmussen M.D."/>
            <person name="Lin M.F."/>
            <person name="Santos M.A."/>
            <person name="Sakthikumar S."/>
            <person name="Munro C.A."/>
            <person name="Rheinbay E."/>
            <person name="Grabherr M."/>
            <person name="Forche A."/>
            <person name="Reedy J.L."/>
            <person name="Agrafioti I."/>
            <person name="Arnaud M.B."/>
            <person name="Bates S."/>
            <person name="Brown A.J."/>
            <person name="Brunke S."/>
            <person name="Costanzo M.C."/>
            <person name="Fitzpatrick D.A."/>
            <person name="de Groot P.W."/>
            <person name="Harris D."/>
            <person name="Hoyer L.L."/>
            <person name="Hube B."/>
            <person name="Klis F.M."/>
            <person name="Kodira C."/>
            <person name="Lennard N."/>
            <person name="Logue M.E."/>
            <person name="Martin R."/>
            <person name="Neiman A.M."/>
            <person name="Nikolaou E."/>
            <person name="Quail M.A."/>
            <person name="Quinn J."/>
            <person name="Santos M.C."/>
            <person name="Schmitzberger F.F."/>
            <person name="Sherlock G."/>
            <person name="Shah P."/>
            <person name="Silverstein K.A."/>
            <person name="Skrzypek M.S."/>
            <person name="Soll D."/>
            <person name="Staggs R."/>
            <person name="Stansfield I."/>
            <person name="Stumpf M.P."/>
            <person name="Sudbery P.E."/>
            <person name="Srikantha T."/>
            <person name="Zeng Q."/>
            <person name="Berman J."/>
            <person name="Berriman M."/>
            <person name="Heitman J."/>
            <person name="Gow N.A."/>
            <person name="Lorenz M.C."/>
            <person name="Birren B.W."/>
            <person name="Kellis M."/>
            <person name="Cuomo C.A."/>
        </authorList>
    </citation>
    <scope>NUCLEOTIDE SEQUENCE [LARGE SCALE GENOMIC DNA]</scope>
    <source>
        <strain evidence="3">ATCC 11503 / BCRC 21390 / CBS 2605 / JCM 1781 / NBRC 1676 / NRRL YB-4239</strain>
    </source>
</reference>
<dbReference type="AlphaFoldDB" id="A5DZK7"/>